<evidence type="ECO:0000256" key="2">
    <source>
        <dbReference type="SAM" id="SignalP"/>
    </source>
</evidence>
<feature type="region of interest" description="Disordered" evidence="1">
    <location>
        <begin position="131"/>
        <end position="181"/>
    </location>
</feature>
<name>A0ABV7NYP3_9PSEU</name>
<gene>
    <name evidence="3" type="ORF">ACFOSH_21145</name>
</gene>
<evidence type="ECO:0000313" key="4">
    <source>
        <dbReference type="Proteomes" id="UP001595645"/>
    </source>
</evidence>
<sequence length="181" mass="18361">MLGYRSVLAVTGVLACGAALATPAAAQEVSTTPTTTFTPPPMQYPFIAVSPAKSKAGEDVLVSVGCPVADLGEVKSMVLDRVGKFEITSENPVILGAVAHIDDKARPGFYAVTALCKTKTVTINLEVAAVPTSSNKPPKPTTSTGKTMPPGSSAAPVRPGSDRQVSKIPVGAPQTGGGPFS</sequence>
<reference evidence="4" key="1">
    <citation type="journal article" date="2019" name="Int. J. Syst. Evol. Microbiol.">
        <title>The Global Catalogue of Microorganisms (GCM) 10K type strain sequencing project: providing services to taxonomists for standard genome sequencing and annotation.</title>
        <authorList>
            <consortium name="The Broad Institute Genomics Platform"/>
            <consortium name="The Broad Institute Genome Sequencing Center for Infectious Disease"/>
            <person name="Wu L."/>
            <person name="Ma J."/>
        </authorList>
    </citation>
    <scope>NUCLEOTIDE SEQUENCE [LARGE SCALE GENOMIC DNA]</scope>
    <source>
        <strain evidence="4">CGMCC 4.7676</strain>
    </source>
</reference>
<dbReference type="Proteomes" id="UP001595645">
    <property type="component" value="Unassembled WGS sequence"/>
</dbReference>
<evidence type="ECO:0000313" key="3">
    <source>
        <dbReference type="EMBL" id="MFC3451946.1"/>
    </source>
</evidence>
<feature type="compositionally biased region" description="Low complexity" evidence="1">
    <location>
        <begin position="131"/>
        <end position="153"/>
    </location>
</feature>
<dbReference type="EMBL" id="JBHRWK010000029">
    <property type="protein sequence ID" value="MFC3451946.1"/>
    <property type="molecule type" value="Genomic_DNA"/>
</dbReference>
<feature type="chain" id="PRO_5046437947" evidence="2">
    <location>
        <begin position="27"/>
        <end position="181"/>
    </location>
</feature>
<proteinExistence type="predicted"/>
<feature type="signal peptide" evidence="2">
    <location>
        <begin position="1"/>
        <end position="26"/>
    </location>
</feature>
<comment type="caution">
    <text evidence="3">The sequence shown here is derived from an EMBL/GenBank/DDBJ whole genome shotgun (WGS) entry which is preliminary data.</text>
</comment>
<accession>A0ABV7NYP3</accession>
<protein>
    <submittedName>
        <fullName evidence="3">Uncharacterized protein</fullName>
    </submittedName>
</protein>
<keyword evidence="4" id="KW-1185">Reference proteome</keyword>
<dbReference type="PROSITE" id="PS51257">
    <property type="entry name" value="PROKAR_LIPOPROTEIN"/>
    <property type="match status" value="1"/>
</dbReference>
<evidence type="ECO:0000256" key="1">
    <source>
        <dbReference type="SAM" id="MobiDB-lite"/>
    </source>
</evidence>
<dbReference type="RefSeq" id="WP_378240745.1">
    <property type="nucleotide sequence ID" value="NZ_JBHRWK010000029.1"/>
</dbReference>
<keyword evidence="2" id="KW-0732">Signal</keyword>
<organism evidence="3 4">
    <name type="scientific">Amycolatopsis speibonae</name>
    <dbReference type="NCBI Taxonomy" id="1450224"/>
    <lineage>
        <taxon>Bacteria</taxon>
        <taxon>Bacillati</taxon>
        <taxon>Actinomycetota</taxon>
        <taxon>Actinomycetes</taxon>
        <taxon>Pseudonocardiales</taxon>
        <taxon>Pseudonocardiaceae</taxon>
        <taxon>Amycolatopsis</taxon>
    </lineage>
</organism>